<dbReference type="PANTHER" id="PTHR42686">
    <property type="entry name" value="GH17980P-RELATED"/>
    <property type="match status" value="1"/>
</dbReference>
<organism evidence="2 3">
    <name type="scientific">Halosimplex aquaticum</name>
    <dbReference type="NCBI Taxonomy" id="3026162"/>
    <lineage>
        <taxon>Archaea</taxon>
        <taxon>Methanobacteriati</taxon>
        <taxon>Methanobacteriota</taxon>
        <taxon>Stenosarchaea group</taxon>
        <taxon>Halobacteria</taxon>
        <taxon>Halobacteriales</taxon>
        <taxon>Haloarculaceae</taxon>
        <taxon>Halosimplex</taxon>
    </lineage>
</organism>
<dbReference type="EMBL" id="JBHTAS010000001">
    <property type="protein sequence ID" value="MFC7139423.1"/>
    <property type="molecule type" value="Genomic_DNA"/>
</dbReference>
<dbReference type="AlphaFoldDB" id="A0ABD5Y0Q5"/>
<dbReference type="InterPro" id="IPR020471">
    <property type="entry name" value="AKR"/>
</dbReference>
<evidence type="ECO:0000259" key="1">
    <source>
        <dbReference type="Pfam" id="PF00248"/>
    </source>
</evidence>
<comment type="caution">
    <text evidence="2">The sequence shown here is derived from an EMBL/GenBank/DDBJ whole genome shotgun (WGS) entry which is preliminary data.</text>
</comment>
<sequence>MVTRDATWAYRDEFGDRFARTYFRRFGEGVVSSIGVGTYLGDPTDEADDAYREAIVQALESGVSVVDTAINYRNQRSERVVGRAIEEADIDREAALVATKGGFVPFDGERPDNPGQWIHSEYVDTGIVDTDDLVAGQHCIAPGFVDDQLDRSLENLGLETIDLYYVHNPETQLAERPADEVYDQLEDTFTRLEERAAEGDIRQYGVATWEAFRVPADDDSYLSLAEVVSRAREAAKRANNAATHFRAIQLPFNVVMADAFTVQAQEGSEGTQSTLWFAHDAGLNVFTSASLAQGRLASAGLPEDVAERVAGETSAQKAINFARSAPGVTCSLVGMGSPEHVAENVAAGTHPPLGADSFDAVFE</sequence>
<dbReference type="GeneID" id="78819679"/>
<name>A0ABD5Y0Q5_9EURY</name>
<dbReference type="Pfam" id="PF00248">
    <property type="entry name" value="Aldo_ket_red"/>
    <property type="match status" value="1"/>
</dbReference>
<dbReference type="InterPro" id="IPR023210">
    <property type="entry name" value="NADP_OxRdtase_dom"/>
</dbReference>
<feature type="domain" description="NADP-dependent oxidoreductase" evidence="1">
    <location>
        <begin position="34"/>
        <end position="361"/>
    </location>
</feature>
<evidence type="ECO:0000313" key="2">
    <source>
        <dbReference type="EMBL" id="MFC7139423.1"/>
    </source>
</evidence>
<protein>
    <submittedName>
        <fullName evidence="2">Aldo/keto reductase</fullName>
    </submittedName>
</protein>
<accession>A0ABD5Y0Q5</accession>
<dbReference type="CDD" id="cd19099">
    <property type="entry name" value="AKR_unchar"/>
    <property type="match status" value="1"/>
</dbReference>
<evidence type="ECO:0000313" key="3">
    <source>
        <dbReference type="Proteomes" id="UP001596432"/>
    </source>
</evidence>
<dbReference type="Gene3D" id="3.20.20.100">
    <property type="entry name" value="NADP-dependent oxidoreductase domain"/>
    <property type="match status" value="1"/>
</dbReference>
<dbReference type="SUPFAM" id="SSF51430">
    <property type="entry name" value="NAD(P)-linked oxidoreductase"/>
    <property type="match status" value="1"/>
</dbReference>
<dbReference type="InterPro" id="IPR036812">
    <property type="entry name" value="NAD(P)_OxRdtase_dom_sf"/>
</dbReference>
<dbReference type="PANTHER" id="PTHR42686:SF1">
    <property type="entry name" value="GH17980P-RELATED"/>
    <property type="match status" value="1"/>
</dbReference>
<gene>
    <name evidence="2" type="ORF">ACFQMA_06170</name>
</gene>
<reference evidence="2 3" key="1">
    <citation type="journal article" date="2019" name="Int. J. Syst. Evol. Microbiol.">
        <title>The Global Catalogue of Microorganisms (GCM) 10K type strain sequencing project: providing services to taxonomists for standard genome sequencing and annotation.</title>
        <authorList>
            <consortium name="The Broad Institute Genomics Platform"/>
            <consortium name="The Broad Institute Genome Sequencing Center for Infectious Disease"/>
            <person name="Wu L."/>
            <person name="Ma J."/>
        </authorList>
    </citation>
    <scope>NUCLEOTIDE SEQUENCE [LARGE SCALE GENOMIC DNA]</scope>
    <source>
        <strain evidence="2 3">XZYJT29</strain>
    </source>
</reference>
<keyword evidence="3" id="KW-1185">Reference proteome</keyword>
<dbReference type="Proteomes" id="UP001596432">
    <property type="component" value="Unassembled WGS sequence"/>
</dbReference>
<dbReference type="RefSeq" id="WP_274325011.1">
    <property type="nucleotide sequence ID" value="NZ_CP118158.1"/>
</dbReference>
<proteinExistence type="predicted"/>